<protein>
    <recommendedName>
        <fullName evidence="1">Penicillin-binding protein transpeptidase domain-containing protein</fullName>
    </recommendedName>
</protein>
<dbReference type="Pfam" id="PF00905">
    <property type="entry name" value="Transpeptidase"/>
    <property type="match status" value="1"/>
</dbReference>
<sequence>MKRLIKRIIFFLPLFIIVYKIEIKDICSNLPFIISQKRNFEKDDYGYYLTIKKFPFKRRYKLTLDRRYQGMIDDYFDKIKTDYISFFLVDLENKEIIGFYERGEIYNKPLVAASLFKIITTIAALKSGEFGFYDYVVYKGDPHSTEPFLWEKGKERLISFKDAFGTSNNPAFGIIGRRIGIERIKEISKDLFLGENIRWIRTGFIIDTTKIEKLCSGIEGSFFSPLYTLFLTSGISNNGSFFIPKIVKGGVVYNYGRLIDNDISNAIIRYSESTTLNGTARRSFRRIKSEYKMGGKTGSLTGYEPFGRYEWFVGWGPTEKPEICVVVLGIFSEKKEFSPNETGLYFMKLFLER</sequence>
<evidence type="ECO:0000259" key="1">
    <source>
        <dbReference type="Pfam" id="PF00905"/>
    </source>
</evidence>
<dbReference type="SUPFAM" id="SSF56601">
    <property type="entry name" value="beta-lactamase/transpeptidase-like"/>
    <property type="match status" value="1"/>
</dbReference>
<feature type="domain" description="Penicillin-binding protein transpeptidase" evidence="1">
    <location>
        <begin position="104"/>
        <end position="328"/>
    </location>
</feature>
<dbReference type="PANTHER" id="PTHR30627:SF2">
    <property type="entry name" value="PEPTIDOGLYCAN D,D-TRANSPEPTIDASE MRDA"/>
    <property type="match status" value="1"/>
</dbReference>
<dbReference type="PANTHER" id="PTHR30627">
    <property type="entry name" value="PEPTIDOGLYCAN D,D-TRANSPEPTIDASE"/>
    <property type="match status" value="1"/>
</dbReference>
<dbReference type="EMBL" id="DTHG01000076">
    <property type="protein sequence ID" value="HGW92055.1"/>
    <property type="molecule type" value="Genomic_DNA"/>
</dbReference>
<dbReference type="InterPro" id="IPR050515">
    <property type="entry name" value="Beta-lactam/transpept"/>
</dbReference>
<name>A0A7C4U8N3_UNCW3</name>
<dbReference type="Gene3D" id="3.40.710.10">
    <property type="entry name" value="DD-peptidase/beta-lactamase superfamily"/>
    <property type="match status" value="1"/>
</dbReference>
<organism evidence="2">
    <name type="scientific">candidate division WOR-3 bacterium</name>
    <dbReference type="NCBI Taxonomy" id="2052148"/>
    <lineage>
        <taxon>Bacteria</taxon>
        <taxon>Bacteria division WOR-3</taxon>
    </lineage>
</organism>
<dbReference type="InterPro" id="IPR012338">
    <property type="entry name" value="Beta-lactam/transpept-like"/>
</dbReference>
<dbReference type="GO" id="GO:0008658">
    <property type="term" value="F:penicillin binding"/>
    <property type="evidence" value="ECO:0007669"/>
    <property type="project" value="InterPro"/>
</dbReference>
<evidence type="ECO:0000313" key="2">
    <source>
        <dbReference type="EMBL" id="HGW92055.1"/>
    </source>
</evidence>
<comment type="caution">
    <text evidence="2">The sequence shown here is derived from an EMBL/GenBank/DDBJ whole genome shotgun (WGS) entry which is preliminary data.</text>
</comment>
<dbReference type="GO" id="GO:0071972">
    <property type="term" value="F:peptidoglycan L,D-transpeptidase activity"/>
    <property type="evidence" value="ECO:0007669"/>
    <property type="project" value="TreeGrafter"/>
</dbReference>
<proteinExistence type="predicted"/>
<dbReference type="GO" id="GO:0005886">
    <property type="term" value="C:plasma membrane"/>
    <property type="evidence" value="ECO:0007669"/>
    <property type="project" value="TreeGrafter"/>
</dbReference>
<dbReference type="GO" id="GO:0071555">
    <property type="term" value="P:cell wall organization"/>
    <property type="evidence" value="ECO:0007669"/>
    <property type="project" value="TreeGrafter"/>
</dbReference>
<dbReference type="AlphaFoldDB" id="A0A7C4U8N3"/>
<gene>
    <name evidence="2" type="ORF">ENV67_05895</name>
</gene>
<accession>A0A7C4U8N3</accession>
<reference evidence="2" key="1">
    <citation type="journal article" date="2020" name="mSystems">
        <title>Genome- and Community-Level Interaction Insights into Carbon Utilization and Element Cycling Functions of Hydrothermarchaeota in Hydrothermal Sediment.</title>
        <authorList>
            <person name="Zhou Z."/>
            <person name="Liu Y."/>
            <person name="Xu W."/>
            <person name="Pan J."/>
            <person name="Luo Z.H."/>
            <person name="Li M."/>
        </authorList>
    </citation>
    <scope>NUCLEOTIDE SEQUENCE [LARGE SCALE GENOMIC DNA]</scope>
    <source>
        <strain evidence="2">SpSt-780</strain>
    </source>
</reference>
<dbReference type="InterPro" id="IPR001460">
    <property type="entry name" value="PCN-bd_Tpept"/>
</dbReference>